<evidence type="ECO:0000313" key="8">
    <source>
        <dbReference type="EMBL" id="EGJ70800.1"/>
    </source>
</evidence>
<keyword evidence="9" id="KW-1185">Reference proteome</keyword>
<evidence type="ECO:0000256" key="6">
    <source>
        <dbReference type="RuleBase" id="RU003797"/>
    </source>
</evidence>
<dbReference type="eggNOG" id="COG2003">
    <property type="taxonomic scope" value="Bacteria"/>
</dbReference>
<dbReference type="EMBL" id="CM001167">
    <property type="protein sequence ID" value="EGJ70800.1"/>
    <property type="molecule type" value="Genomic_DNA"/>
</dbReference>
<dbReference type="NCBIfam" id="TIGR00608">
    <property type="entry name" value="radc"/>
    <property type="match status" value="1"/>
</dbReference>
<accession>F3ZRZ4</accession>
<evidence type="ECO:0000259" key="7">
    <source>
        <dbReference type="PROSITE" id="PS50249"/>
    </source>
</evidence>
<dbReference type="Proteomes" id="UP000018439">
    <property type="component" value="Chromosome"/>
</dbReference>
<dbReference type="GO" id="GO:0006508">
    <property type="term" value="P:proteolysis"/>
    <property type="evidence" value="ECO:0007669"/>
    <property type="project" value="UniProtKB-KW"/>
</dbReference>
<evidence type="ECO:0000256" key="4">
    <source>
        <dbReference type="ARBA" id="ARBA00022833"/>
    </source>
</evidence>
<organism evidence="8 9">
    <name type="scientific">Bacteroides coprosuis DSM 18011</name>
    <dbReference type="NCBI Taxonomy" id="679937"/>
    <lineage>
        <taxon>Bacteria</taxon>
        <taxon>Pseudomonadati</taxon>
        <taxon>Bacteroidota</taxon>
        <taxon>Bacteroidia</taxon>
        <taxon>Bacteroidales</taxon>
        <taxon>Bacteroidaceae</taxon>
        <taxon>Bacteroides</taxon>
    </lineage>
</organism>
<keyword evidence="5" id="KW-0482">Metalloprotease</keyword>
<evidence type="ECO:0000256" key="1">
    <source>
        <dbReference type="ARBA" id="ARBA00022670"/>
    </source>
</evidence>
<gene>
    <name evidence="8" type="ORF">Bcop_0582</name>
</gene>
<reference evidence="8 9" key="1">
    <citation type="journal article" date="2011" name="Stand. Genomic Sci.">
        <title>Non-contiguous finished genome sequence of Bacteroides coprosuis type strain (PC139).</title>
        <authorList>
            <person name="Land M."/>
            <person name="Held B."/>
            <person name="Gronow S."/>
            <person name="Abt B."/>
            <person name="Lucas S."/>
            <person name="Del Rio T.G."/>
            <person name="Nolan M."/>
            <person name="Tice H."/>
            <person name="Cheng J.F."/>
            <person name="Pitluck S."/>
            <person name="Liolios K."/>
            <person name="Pagani I."/>
            <person name="Ivanova N."/>
            <person name="Mavromatis K."/>
            <person name="Mikhailova N."/>
            <person name="Pati A."/>
            <person name="Tapia R."/>
            <person name="Han C."/>
            <person name="Goodwin L."/>
            <person name="Chen A."/>
            <person name="Palaniappan K."/>
            <person name="Hauser L."/>
            <person name="Brambilla E.M."/>
            <person name="Rohde M."/>
            <person name="Goker M."/>
            <person name="Detter J.C."/>
            <person name="Woyke T."/>
            <person name="Bristow J."/>
            <person name="Eisen J.A."/>
            <person name="Markowitz V."/>
            <person name="Hugenholtz P."/>
            <person name="Kyrpides N.C."/>
            <person name="Klenk H.P."/>
            <person name="Lapidus A."/>
        </authorList>
    </citation>
    <scope>NUCLEOTIDE SEQUENCE</scope>
    <source>
        <strain evidence="8 9">DSM 18011</strain>
    </source>
</reference>
<dbReference type="GO" id="GO:0046872">
    <property type="term" value="F:metal ion binding"/>
    <property type="evidence" value="ECO:0007669"/>
    <property type="project" value="UniProtKB-KW"/>
</dbReference>
<dbReference type="Pfam" id="PF04002">
    <property type="entry name" value="RadC"/>
    <property type="match status" value="1"/>
</dbReference>
<dbReference type="Gene3D" id="3.40.140.10">
    <property type="entry name" value="Cytidine Deaminase, domain 2"/>
    <property type="match status" value="1"/>
</dbReference>
<dbReference type="GO" id="GO:0008237">
    <property type="term" value="F:metallopeptidase activity"/>
    <property type="evidence" value="ECO:0007669"/>
    <property type="project" value="UniProtKB-KW"/>
</dbReference>
<dbReference type="InterPro" id="IPR025657">
    <property type="entry name" value="RadC_JAB"/>
</dbReference>
<keyword evidence="2" id="KW-0479">Metal-binding</keyword>
<dbReference type="PANTHER" id="PTHR30471:SF3">
    <property type="entry name" value="UPF0758 PROTEIN YEES-RELATED"/>
    <property type="match status" value="1"/>
</dbReference>
<dbReference type="InterPro" id="IPR046778">
    <property type="entry name" value="UPF0758_N"/>
</dbReference>
<dbReference type="Pfam" id="PF20582">
    <property type="entry name" value="UPF0758_N"/>
    <property type="match status" value="1"/>
</dbReference>
<dbReference type="OrthoDB" id="9804482at2"/>
<proteinExistence type="inferred from homology"/>
<evidence type="ECO:0000256" key="5">
    <source>
        <dbReference type="ARBA" id="ARBA00023049"/>
    </source>
</evidence>
<protein>
    <submittedName>
        <fullName evidence="8">UPF0758 protein yicR</fullName>
    </submittedName>
</protein>
<dbReference type="SUPFAM" id="SSF102712">
    <property type="entry name" value="JAB1/MPN domain"/>
    <property type="match status" value="1"/>
</dbReference>
<keyword evidence="3" id="KW-0378">Hydrolase</keyword>
<dbReference type="PROSITE" id="PS01302">
    <property type="entry name" value="UPF0758"/>
    <property type="match status" value="1"/>
</dbReference>
<dbReference type="InterPro" id="IPR001405">
    <property type="entry name" value="UPF0758"/>
</dbReference>
<dbReference type="HOGENOM" id="CLU_073529_0_2_10"/>
<name>F3ZRZ4_9BACE</name>
<feature type="domain" description="MPN" evidence="7">
    <location>
        <begin position="109"/>
        <end position="231"/>
    </location>
</feature>
<sequence>MTSPIKLTMHQWAEEDRPREKLINQGAEQLTTVELIALLLGSGNKDESAVELARKMVLHCNEDLSQMAKWSSSEFMAFNGIGAAKYATLKAALELGNRRQSQEATQRKTYRCSTDIYQLFHPILCDAVQEEFWILLLNQACRIIKHTQISRGGIDGTYADVRSILREALVHRATQLVLIHNHPSGNTQPSISDKQLTQKIKEASLVMNILLIDHLIITDGNYYSFADKGIL</sequence>
<keyword evidence="1" id="KW-0645">Protease</keyword>
<dbReference type="AlphaFoldDB" id="F3ZRZ4"/>
<evidence type="ECO:0000313" key="9">
    <source>
        <dbReference type="Proteomes" id="UP000018439"/>
    </source>
</evidence>
<evidence type="ECO:0000256" key="2">
    <source>
        <dbReference type="ARBA" id="ARBA00022723"/>
    </source>
</evidence>
<evidence type="ECO:0000256" key="3">
    <source>
        <dbReference type="ARBA" id="ARBA00022801"/>
    </source>
</evidence>
<dbReference type="NCBIfam" id="NF000642">
    <property type="entry name" value="PRK00024.1"/>
    <property type="match status" value="1"/>
</dbReference>
<comment type="similarity">
    <text evidence="6">Belongs to the UPF0758 family.</text>
</comment>
<keyword evidence="4" id="KW-0862">Zinc</keyword>
<dbReference type="InterPro" id="IPR020891">
    <property type="entry name" value="UPF0758_CS"/>
</dbReference>
<dbReference type="CDD" id="cd08071">
    <property type="entry name" value="MPN_DUF2466"/>
    <property type="match status" value="1"/>
</dbReference>
<dbReference type="InterPro" id="IPR037518">
    <property type="entry name" value="MPN"/>
</dbReference>
<dbReference type="PROSITE" id="PS50249">
    <property type="entry name" value="MPN"/>
    <property type="match status" value="1"/>
</dbReference>
<dbReference type="STRING" id="679937.Bcop_0582"/>
<dbReference type="PANTHER" id="PTHR30471">
    <property type="entry name" value="DNA REPAIR PROTEIN RADC"/>
    <property type="match status" value="1"/>
</dbReference>